<evidence type="ECO:0000313" key="1">
    <source>
        <dbReference type="EMBL" id="GMR50617.1"/>
    </source>
</evidence>
<gene>
    <name evidence="1" type="ORF">PMAYCL1PPCAC_20812</name>
</gene>
<reference evidence="2" key="1">
    <citation type="submission" date="2022-10" db="EMBL/GenBank/DDBJ databases">
        <title>Genome assembly of Pristionchus species.</title>
        <authorList>
            <person name="Yoshida K."/>
            <person name="Sommer R.J."/>
        </authorList>
    </citation>
    <scope>NUCLEOTIDE SEQUENCE [LARGE SCALE GENOMIC DNA]</scope>
    <source>
        <strain evidence="2">RS5460</strain>
    </source>
</reference>
<dbReference type="EMBL" id="BTRK01000004">
    <property type="protein sequence ID" value="GMR50617.1"/>
    <property type="molecule type" value="Genomic_DNA"/>
</dbReference>
<protein>
    <submittedName>
        <fullName evidence="1">Uncharacterized protein</fullName>
    </submittedName>
</protein>
<dbReference type="AlphaFoldDB" id="A0AAN5CV66"/>
<sequence length="72" mass="8494">MSRDYCTDDIKEEPIEFNEDPFDEFGEIKQEEPVLNMTTSDAPNDIQEERMEIKDDFKDEEYIADMYCPSTG</sequence>
<evidence type="ECO:0000313" key="2">
    <source>
        <dbReference type="Proteomes" id="UP001328107"/>
    </source>
</evidence>
<organism evidence="1 2">
    <name type="scientific">Pristionchus mayeri</name>
    <dbReference type="NCBI Taxonomy" id="1317129"/>
    <lineage>
        <taxon>Eukaryota</taxon>
        <taxon>Metazoa</taxon>
        <taxon>Ecdysozoa</taxon>
        <taxon>Nematoda</taxon>
        <taxon>Chromadorea</taxon>
        <taxon>Rhabditida</taxon>
        <taxon>Rhabditina</taxon>
        <taxon>Diplogasteromorpha</taxon>
        <taxon>Diplogasteroidea</taxon>
        <taxon>Neodiplogasteridae</taxon>
        <taxon>Pristionchus</taxon>
    </lineage>
</organism>
<proteinExistence type="predicted"/>
<accession>A0AAN5CV66</accession>
<name>A0AAN5CV66_9BILA</name>
<keyword evidence="2" id="KW-1185">Reference proteome</keyword>
<comment type="caution">
    <text evidence="1">The sequence shown here is derived from an EMBL/GenBank/DDBJ whole genome shotgun (WGS) entry which is preliminary data.</text>
</comment>
<dbReference type="Proteomes" id="UP001328107">
    <property type="component" value="Unassembled WGS sequence"/>
</dbReference>
<feature type="non-terminal residue" evidence="1">
    <location>
        <position position="72"/>
    </location>
</feature>